<accession>A0A1J5RHF7</accession>
<proteinExistence type="predicted"/>
<dbReference type="PROSITE" id="PS50206">
    <property type="entry name" value="RHODANESE_3"/>
    <property type="match status" value="2"/>
</dbReference>
<evidence type="ECO:0000256" key="1">
    <source>
        <dbReference type="ARBA" id="ARBA00022737"/>
    </source>
</evidence>
<dbReference type="EMBL" id="MLJW01000256">
    <property type="protein sequence ID" value="OIQ91548.1"/>
    <property type="molecule type" value="Genomic_DNA"/>
</dbReference>
<evidence type="ECO:0000259" key="2">
    <source>
        <dbReference type="PROSITE" id="PS50206"/>
    </source>
</evidence>
<keyword evidence="3" id="KW-0808">Transferase</keyword>
<protein>
    <submittedName>
        <fullName evidence="3">Thiosulfate sulfurtransferase</fullName>
        <ecNumber evidence="3">2.8.1.1</ecNumber>
    </submittedName>
</protein>
<dbReference type="GO" id="GO:0004792">
    <property type="term" value="F:thiosulfate-cyanide sulfurtransferase activity"/>
    <property type="evidence" value="ECO:0007669"/>
    <property type="project" value="UniProtKB-EC"/>
</dbReference>
<gene>
    <name evidence="3" type="ORF">GALL_265590</name>
</gene>
<dbReference type="Pfam" id="PF00581">
    <property type="entry name" value="Rhodanese"/>
    <property type="match status" value="2"/>
</dbReference>
<dbReference type="PANTHER" id="PTHR43855:SF1">
    <property type="entry name" value="THIOSULFATE SULFURTRANSFERASE"/>
    <property type="match status" value="1"/>
</dbReference>
<feature type="domain" description="Rhodanese" evidence="2">
    <location>
        <begin position="74"/>
        <end position="176"/>
    </location>
</feature>
<name>A0A1J5RHF7_9ZZZZ</name>
<sequence>MKLVKHLIVAGLAGSLAQFAAAADVPAPLISPQWLKAHLSEVTVVDVREGNKGYTAQPEMAKDKAGKPMVKMTGGHVPGAIAVDFDTIRQNKVVDGKTIKAQLPTAEYFTKVMDSAGLNKSDKPIVIVPTGQTVDTMDMATRLYFQLRYFGEPAAKVAILNGGVNAWLLAGNEVSTDKPAAGTGNWAASGEDKEILATLDEVKASVHAGTAQFVDARPTPQYLGIVTKPVNKSGGHLPGAKSFPTDAIVRDVDGATEFMTAADYRNIFRAYDISTDAPTVTYCNTGHLASGAWFVAHEILGNKKSKLYAGSMIEWTNLGNPTVGLAD</sequence>
<dbReference type="EC" id="2.8.1.1" evidence="3"/>
<dbReference type="InterPro" id="IPR051126">
    <property type="entry name" value="Thiosulfate_sulfurtransferase"/>
</dbReference>
<keyword evidence="1" id="KW-0677">Repeat</keyword>
<evidence type="ECO:0000313" key="3">
    <source>
        <dbReference type="EMBL" id="OIQ91548.1"/>
    </source>
</evidence>
<dbReference type="Gene3D" id="3.40.250.10">
    <property type="entry name" value="Rhodanese-like domain"/>
    <property type="match status" value="2"/>
</dbReference>
<dbReference type="AlphaFoldDB" id="A0A1J5RHF7"/>
<organism evidence="3">
    <name type="scientific">mine drainage metagenome</name>
    <dbReference type="NCBI Taxonomy" id="410659"/>
    <lineage>
        <taxon>unclassified sequences</taxon>
        <taxon>metagenomes</taxon>
        <taxon>ecological metagenomes</taxon>
    </lineage>
</organism>
<comment type="caution">
    <text evidence="3">The sequence shown here is derived from an EMBL/GenBank/DDBJ whole genome shotgun (WGS) entry which is preliminary data.</text>
</comment>
<dbReference type="InterPro" id="IPR001763">
    <property type="entry name" value="Rhodanese-like_dom"/>
</dbReference>
<feature type="domain" description="Rhodanese" evidence="2">
    <location>
        <begin position="207"/>
        <end position="324"/>
    </location>
</feature>
<dbReference type="PANTHER" id="PTHR43855">
    <property type="entry name" value="THIOSULFATE SULFURTRANSFERASE"/>
    <property type="match status" value="1"/>
</dbReference>
<dbReference type="InterPro" id="IPR036873">
    <property type="entry name" value="Rhodanese-like_dom_sf"/>
</dbReference>
<dbReference type="SMART" id="SM00450">
    <property type="entry name" value="RHOD"/>
    <property type="match status" value="2"/>
</dbReference>
<reference evidence="3" key="1">
    <citation type="submission" date="2016-10" db="EMBL/GenBank/DDBJ databases">
        <title>Sequence of Gallionella enrichment culture.</title>
        <authorList>
            <person name="Poehlein A."/>
            <person name="Muehling M."/>
            <person name="Daniel R."/>
        </authorList>
    </citation>
    <scope>NUCLEOTIDE SEQUENCE</scope>
</reference>
<dbReference type="CDD" id="cd01448">
    <property type="entry name" value="TST_Repeat_1"/>
    <property type="match status" value="1"/>
</dbReference>
<dbReference type="SUPFAM" id="SSF52821">
    <property type="entry name" value="Rhodanese/Cell cycle control phosphatase"/>
    <property type="match status" value="2"/>
</dbReference>